<comment type="caution">
    <text evidence="2">The sequence shown here is derived from an EMBL/GenBank/DDBJ whole genome shotgun (WGS) entry which is preliminary data.</text>
</comment>
<feature type="transmembrane region" description="Helical" evidence="1">
    <location>
        <begin position="64"/>
        <end position="82"/>
    </location>
</feature>
<accession>A0A9Q4FV40</accession>
<dbReference type="RefSeq" id="WP_254677844.1">
    <property type="nucleotide sequence ID" value="NZ_JAMWDU010000009.1"/>
</dbReference>
<dbReference type="Proteomes" id="UP001060275">
    <property type="component" value="Unassembled WGS sequence"/>
</dbReference>
<feature type="transmembrane region" description="Helical" evidence="1">
    <location>
        <begin position="182"/>
        <end position="200"/>
    </location>
</feature>
<dbReference type="AlphaFoldDB" id="A0A9Q4FV40"/>
<feature type="transmembrane region" description="Helical" evidence="1">
    <location>
        <begin position="148"/>
        <end position="170"/>
    </location>
</feature>
<organism evidence="2 3">
    <name type="scientific">Devosia ureilytica</name>
    <dbReference type="NCBI Taxonomy" id="2952754"/>
    <lineage>
        <taxon>Bacteria</taxon>
        <taxon>Pseudomonadati</taxon>
        <taxon>Pseudomonadota</taxon>
        <taxon>Alphaproteobacteria</taxon>
        <taxon>Hyphomicrobiales</taxon>
        <taxon>Devosiaceae</taxon>
        <taxon>Devosia</taxon>
    </lineage>
</organism>
<evidence type="ECO:0000313" key="3">
    <source>
        <dbReference type="Proteomes" id="UP001060275"/>
    </source>
</evidence>
<evidence type="ECO:0000256" key="1">
    <source>
        <dbReference type="SAM" id="Phobius"/>
    </source>
</evidence>
<sequence>MSSSTPATRTMPLRHVLADEGFRLFFPLAALHAALWPFLWIALWSFDLPLARDVPPSLWHMQEMIVGSWGAALIGFLTTAAPEWTGTARLRGRALWLLAASWGLARIVGFLASEQLLIVAGLADLSWLLALILYIYRISIQRRTDRLVAFVIWLAALAVATGAARAGMLMGDFEFSRDASLASGYIFLGLLGLALARITVPVTNHVLDPSEETAAYRPHPGRQNLAPGLVALAIAGDWLGLSPAVSGYLWIAAGAGFLDRVAECFVGREAFRAEIAVLAGASAFSGLGLLTVGASRLGAPWGEAPGVHIALMGGLGLAVLAVLSIAGRFHTGQGLGFNWPTKVAYNMVIVGTTLRALPEMGLLPLPPGPLHLLASCFWALAFIAWLYDYWPSLSRLQTDEESTC</sequence>
<feature type="transmembrane region" description="Helical" evidence="1">
    <location>
        <begin position="118"/>
        <end position="136"/>
    </location>
</feature>
<keyword evidence="1" id="KW-0812">Transmembrane</keyword>
<dbReference type="InterPro" id="IPR010266">
    <property type="entry name" value="NnrS"/>
</dbReference>
<evidence type="ECO:0000313" key="2">
    <source>
        <dbReference type="EMBL" id="MCP8889015.1"/>
    </source>
</evidence>
<gene>
    <name evidence="2" type="ORF">NF348_18035</name>
</gene>
<name>A0A9Q4FV40_9HYPH</name>
<feature type="transmembrane region" description="Helical" evidence="1">
    <location>
        <begin position="275"/>
        <end position="294"/>
    </location>
</feature>
<feature type="transmembrane region" description="Helical" evidence="1">
    <location>
        <begin position="94"/>
        <end position="112"/>
    </location>
</feature>
<reference evidence="2" key="1">
    <citation type="submission" date="2022-06" db="EMBL/GenBank/DDBJ databases">
        <title>Devosia sp. XJ19-45 genome assembly.</title>
        <authorList>
            <person name="Li B."/>
            <person name="Cai M."/>
            <person name="Nie G."/>
            <person name="Li W."/>
        </authorList>
    </citation>
    <scope>NUCLEOTIDE SEQUENCE</scope>
    <source>
        <strain evidence="2">XJ19-45</strain>
    </source>
</reference>
<keyword evidence="1" id="KW-1133">Transmembrane helix</keyword>
<proteinExistence type="predicted"/>
<dbReference type="Pfam" id="PF05940">
    <property type="entry name" value="NnrS"/>
    <property type="match status" value="1"/>
</dbReference>
<keyword evidence="1" id="KW-0472">Membrane</keyword>
<feature type="transmembrane region" description="Helical" evidence="1">
    <location>
        <begin position="369"/>
        <end position="387"/>
    </location>
</feature>
<protein>
    <submittedName>
        <fullName evidence="2">NnrS family protein</fullName>
    </submittedName>
</protein>
<dbReference type="EMBL" id="JAMWDU010000009">
    <property type="protein sequence ID" value="MCP8889015.1"/>
    <property type="molecule type" value="Genomic_DNA"/>
</dbReference>
<feature type="transmembrane region" description="Helical" evidence="1">
    <location>
        <begin position="306"/>
        <end position="327"/>
    </location>
</feature>
<keyword evidence="3" id="KW-1185">Reference proteome</keyword>
<feature type="transmembrane region" description="Helical" evidence="1">
    <location>
        <begin position="21"/>
        <end position="44"/>
    </location>
</feature>
<feature type="transmembrane region" description="Helical" evidence="1">
    <location>
        <begin position="339"/>
        <end position="357"/>
    </location>
</feature>